<dbReference type="SUPFAM" id="SSF46689">
    <property type="entry name" value="Homeodomain-like"/>
    <property type="match status" value="1"/>
</dbReference>
<accession>A0A120I177</accession>
<dbReference type="RefSeq" id="WP_067229363.1">
    <property type="nucleotide sequence ID" value="NZ_CP014145.1"/>
</dbReference>
<dbReference type="PROSITE" id="PS50977">
    <property type="entry name" value="HTH_TETR_2"/>
    <property type="match status" value="1"/>
</dbReference>
<name>A0A120I177_9MICO</name>
<dbReference type="OrthoDB" id="956698at2"/>
<evidence type="ECO:0000256" key="2">
    <source>
        <dbReference type="PROSITE-ProRule" id="PRU00335"/>
    </source>
</evidence>
<feature type="DNA-binding region" description="H-T-H motif" evidence="2">
    <location>
        <begin position="29"/>
        <end position="48"/>
    </location>
</feature>
<sequence>MDIRVERTRRSLQQALLALAQERTLDDITIGAIVERAGVNRSSFYQHYSDKDTLLADALDAAETDAGARVPELDGPLPLEAPDDLVAYLRHFETNAALYKRVLGERGSSVAASRIRARLETAAREGVVASGSHAFDGLPLDVVGAGIAGSAIAVIETWLAREPLPPVETAAGWVWRVLIGPGLRD</sequence>
<dbReference type="InterPro" id="IPR050624">
    <property type="entry name" value="HTH-type_Tx_Regulator"/>
</dbReference>
<dbReference type="InterPro" id="IPR009057">
    <property type="entry name" value="Homeodomain-like_sf"/>
</dbReference>
<gene>
    <name evidence="4" type="ORF">AWU67_12085</name>
</gene>
<keyword evidence="1 2" id="KW-0238">DNA-binding</keyword>
<dbReference type="KEGG" id="mvd:AWU67_12085"/>
<evidence type="ECO:0000259" key="3">
    <source>
        <dbReference type="PROSITE" id="PS50977"/>
    </source>
</evidence>
<proteinExistence type="predicted"/>
<evidence type="ECO:0000313" key="5">
    <source>
        <dbReference type="Proteomes" id="UP000058305"/>
    </source>
</evidence>
<reference evidence="4 5" key="1">
    <citation type="journal article" date="2016" name="J. Biotechnol.">
        <title>First complete genome sequence of a species in the genus Microterricola, an extremophilic cold active enzyme producing bacterial strain ERGS5:02 isolated from Sikkim Himalaya.</title>
        <authorList>
            <person name="Himanshu"/>
            <person name="Swarnkar M.K."/>
            <person name="Singh D."/>
            <person name="Kumar R."/>
        </authorList>
    </citation>
    <scope>NUCLEOTIDE SEQUENCE [LARGE SCALE GENOMIC DNA]</scope>
    <source>
        <strain evidence="4 5">ERGS5:02</strain>
    </source>
</reference>
<reference evidence="5" key="2">
    <citation type="submission" date="2016-01" db="EMBL/GenBank/DDBJ databases">
        <title>First complete genome sequence of a species in the genus Microterricola, an extremophilic cold active enzyme producing strain ERGS5:02 isolated from Sikkim Himalaya.</title>
        <authorList>
            <person name="Kumar R."/>
            <person name="Singh D."/>
            <person name="Swarnkar M.K."/>
        </authorList>
    </citation>
    <scope>NUCLEOTIDE SEQUENCE [LARGE SCALE GENOMIC DNA]</scope>
    <source>
        <strain evidence="5">ERGS5:02</strain>
    </source>
</reference>
<keyword evidence="5" id="KW-1185">Reference proteome</keyword>
<evidence type="ECO:0000256" key="1">
    <source>
        <dbReference type="ARBA" id="ARBA00023125"/>
    </source>
</evidence>
<dbReference type="EMBL" id="CP014145">
    <property type="protein sequence ID" value="AMB59477.1"/>
    <property type="molecule type" value="Genomic_DNA"/>
</dbReference>
<dbReference type="InterPro" id="IPR001647">
    <property type="entry name" value="HTH_TetR"/>
</dbReference>
<dbReference type="Pfam" id="PF00440">
    <property type="entry name" value="TetR_N"/>
    <property type="match status" value="1"/>
</dbReference>
<dbReference type="PANTHER" id="PTHR43479:SF7">
    <property type="entry name" value="TETR-FAMILY TRANSCRIPTIONAL REGULATOR"/>
    <property type="match status" value="1"/>
</dbReference>
<dbReference type="AlphaFoldDB" id="A0A120I177"/>
<organism evidence="4 5">
    <name type="scientific">Microterricola viridarii</name>
    <dbReference type="NCBI Taxonomy" id="412690"/>
    <lineage>
        <taxon>Bacteria</taxon>
        <taxon>Bacillati</taxon>
        <taxon>Actinomycetota</taxon>
        <taxon>Actinomycetes</taxon>
        <taxon>Micrococcales</taxon>
        <taxon>Microbacteriaceae</taxon>
        <taxon>Microterricola</taxon>
    </lineage>
</organism>
<dbReference type="Proteomes" id="UP000058305">
    <property type="component" value="Chromosome"/>
</dbReference>
<dbReference type="Gene3D" id="1.10.357.10">
    <property type="entry name" value="Tetracycline Repressor, domain 2"/>
    <property type="match status" value="1"/>
</dbReference>
<evidence type="ECO:0000313" key="4">
    <source>
        <dbReference type="EMBL" id="AMB59477.1"/>
    </source>
</evidence>
<dbReference type="GO" id="GO:0003677">
    <property type="term" value="F:DNA binding"/>
    <property type="evidence" value="ECO:0007669"/>
    <property type="project" value="UniProtKB-UniRule"/>
</dbReference>
<dbReference type="PANTHER" id="PTHR43479">
    <property type="entry name" value="ACREF/ENVCD OPERON REPRESSOR-RELATED"/>
    <property type="match status" value="1"/>
</dbReference>
<protein>
    <submittedName>
        <fullName evidence="4">TetR family transcriptional regulator</fullName>
    </submittedName>
</protein>
<feature type="domain" description="HTH tetR-type" evidence="3">
    <location>
        <begin position="6"/>
        <end position="66"/>
    </location>
</feature>